<evidence type="ECO:0000256" key="1">
    <source>
        <dbReference type="ARBA" id="ARBA00022596"/>
    </source>
</evidence>
<dbReference type="PIRSF" id="PIRSF004761">
    <property type="entry name" value="Hydrgn_mat_HypA"/>
    <property type="match status" value="1"/>
</dbReference>
<sequence>MAMHEAAAMKGVITAALENFVQSGAMRILEVEMVLSRADHFTEEAARTYFEALTPGTPLEGVPLRIAWQPATYRCFNCLKQFESDLPSEEAVCPECNGAAIEVEHRHDCYLSGLEVEFSDKV</sequence>
<organism evidence="4 5">
    <name type="scientific">Candidatus Chlorohelix allophototropha</name>
    <dbReference type="NCBI Taxonomy" id="3003348"/>
    <lineage>
        <taxon>Bacteria</taxon>
        <taxon>Bacillati</taxon>
        <taxon>Chloroflexota</taxon>
        <taxon>Chloroflexia</taxon>
        <taxon>Candidatus Chloroheliales</taxon>
        <taxon>Candidatus Chloroheliaceae</taxon>
        <taxon>Candidatus Chlorohelix</taxon>
    </lineage>
</organism>
<protein>
    <submittedName>
        <fullName evidence="4">Hydrogenase maturation nickel metallochaperone HypA</fullName>
    </submittedName>
</protein>
<dbReference type="GO" id="GO:0016151">
    <property type="term" value="F:nickel cation binding"/>
    <property type="evidence" value="ECO:0007669"/>
    <property type="project" value="InterPro"/>
</dbReference>
<gene>
    <name evidence="4" type="ORF">HXX08_16000</name>
</gene>
<dbReference type="InterPro" id="IPR000688">
    <property type="entry name" value="HypA/HybF"/>
</dbReference>
<evidence type="ECO:0000313" key="4">
    <source>
        <dbReference type="EMBL" id="NWJ47361.1"/>
    </source>
</evidence>
<evidence type="ECO:0000313" key="5">
    <source>
        <dbReference type="Proteomes" id="UP000521676"/>
    </source>
</evidence>
<dbReference type="PANTHER" id="PTHR34535:SF3">
    <property type="entry name" value="HYDROGENASE MATURATION FACTOR HYPA"/>
    <property type="match status" value="1"/>
</dbReference>
<keyword evidence="1" id="KW-0533">Nickel</keyword>
<proteinExistence type="predicted"/>
<dbReference type="PANTHER" id="PTHR34535">
    <property type="entry name" value="HYDROGENASE MATURATION FACTOR HYPA"/>
    <property type="match status" value="1"/>
</dbReference>
<dbReference type="EMBL" id="JACATZ010000003">
    <property type="protein sequence ID" value="NWJ47361.1"/>
    <property type="molecule type" value="Genomic_DNA"/>
</dbReference>
<dbReference type="GO" id="GO:0051604">
    <property type="term" value="P:protein maturation"/>
    <property type="evidence" value="ECO:0007669"/>
    <property type="project" value="InterPro"/>
</dbReference>
<accession>A0A8T7M5H8</accession>
<evidence type="ECO:0000256" key="3">
    <source>
        <dbReference type="ARBA" id="ARBA00022833"/>
    </source>
</evidence>
<name>A0A8T7M5H8_9CHLR</name>
<dbReference type="GO" id="GO:0008270">
    <property type="term" value="F:zinc ion binding"/>
    <property type="evidence" value="ECO:0007669"/>
    <property type="project" value="TreeGrafter"/>
</dbReference>
<evidence type="ECO:0000256" key="2">
    <source>
        <dbReference type="ARBA" id="ARBA00022723"/>
    </source>
</evidence>
<reference evidence="4 5" key="1">
    <citation type="submission" date="2020-06" db="EMBL/GenBank/DDBJ databases">
        <title>Anoxygenic phototrophic Chloroflexota member uses a Type I reaction center.</title>
        <authorList>
            <person name="Tsuji J.M."/>
            <person name="Shaw N.A."/>
            <person name="Nagashima S."/>
            <person name="Venkiteswaran J."/>
            <person name="Schiff S.L."/>
            <person name="Hanada S."/>
            <person name="Tank M."/>
            <person name="Neufeld J.D."/>
        </authorList>
    </citation>
    <scope>NUCLEOTIDE SEQUENCE [LARGE SCALE GENOMIC DNA]</scope>
    <source>
        <strain evidence="4">L227-S17</strain>
    </source>
</reference>
<comment type="caution">
    <text evidence="4">The sequence shown here is derived from an EMBL/GenBank/DDBJ whole genome shotgun (WGS) entry which is preliminary data.</text>
</comment>
<dbReference type="Gene3D" id="3.30.2320.80">
    <property type="match status" value="1"/>
</dbReference>
<dbReference type="AlphaFoldDB" id="A0A8T7M5H8"/>
<dbReference type="Proteomes" id="UP000521676">
    <property type="component" value="Unassembled WGS sequence"/>
</dbReference>
<dbReference type="Pfam" id="PF01155">
    <property type="entry name" value="HypA"/>
    <property type="match status" value="1"/>
</dbReference>
<keyword evidence="3" id="KW-0862">Zinc</keyword>
<keyword evidence="2" id="KW-0479">Metal-binding</keyword>